<protein>
    <submittedName>
        <fullName evidence="2">Uncharacterized protein</fullName>
    </submittedName>
</protein>
<keyword evidence="1" id="KW-1133">Transmembrane helix</keyword>
<reference evidence="2" key="1">
    <citation type="submission" date="2020-09" db="EMBL/GenBank/DDBJ databases">
        <title>Whole genome shotgun sequence of Streptomyces xanthophaeus NBRC 12829.</title>
        <authorList>
            <person name="Komaki H."/>
            <person name="Tamura T."/>
        </authorList>
    </citation>
    <scope>NUCLEOTIDE SEQUENCE</scope>
    <source>
        <strain evidence="2">NBRC 12829</strain>
    </source>
</reference>
<dbReference type="EMBL" id="BNEE01000003">
    <property type="protein sequence ID" value="GHI83085.1"/>
    <property type="molecule type" value="Genomic_DNA"/>
</dbReference>
<sequence>MKRRAAASGTVLMDLLVLAVSLFQPYSYSGPAAAPRQLADASGPVAYTATLAAGFATGALLLLRGRTTRPGAGVIAGTAMVFTAQLISTTGDFLRSPESGSDLFYGPGPGYWLNLVSGALLVAAAAVTTTGVAKAGALRFREFRLGRPWMVTGLLLTALWAAGVWMSWLRTTVTQEADGRTSTQTLTECCSLSTAPGQTVAQEAACAAVMMLLVVVSSRLSSASVAFGMLFGMAVGLAGPVASVLFATPPTLEELAVWWGVNVQDLVRDQTVLTAEPQLGMWLTAAAVAGFACLAGARVRSAARTP</sequence>
<gene>
    <name evidence="2" type="ORF">Sxan_04490</name>
</gene>
<accession>A0A919GSD4</accession>
<evidence type="ECO:0000256" key="1">
    <source>
        <dbReference type="SAM" id="Phobius"/>
    </source>
</evidence>
<feature type="transmembrane region" description="Helical" evidence="1">
    <location>
        <begin position="111"/>
        <end position="137"/>
    </location>
</feature>
<feature type="transmembrane region" description="Helical" evidence="1">
    <location>
        <begin position="225"/>
        <end position="247"/>
    </location>
</feature>
<name>A0A919GSD4_9ACTN</name>
<evidence type="ECO:0000313" key="3">
    <source>
        <dbReference type="Proteomes" id="UP000600026"/>
    </source>
</evidence>
<feature type="transmembrane region" description="Helical" evidence="1">
    <location>
        <begin position="45"/>
        <end position="63"/>
    </location>
</feature>
<comment type="caution">
    <text evidence="2">The sequence shown here is derived from an EMBL/GenBank/DDBJ whole genome shotgun (WGS) entry which is preliminary data.</text>
</comment>
<feature type="transmembrane region" description="Helical" evidence="1">
    <location>
        <begin position="200"/>
        <end position="218"/>
    </location>
</feature>
<keyword evidence="3" id="KW-1185">Reference proteome</keyword>
<evidence type="ECO:0000313" key="2">
    <source>
        <dbReference type="EMBL" id="GHI83085.1"/>
    </source>
</evidence>
<keyword evidence="1" id="KW-0812">Transmembrane</keyword>
<dbReference type="AlphaFoldDB" id="A0A919GSD4"/>
<dbReference type="Proteomes" id="UP000600026">
    <property type="component" value="Unassembled WGS sequence"/>
</dbReference>
<feature type="transmembrane region" description="Helical" evidence="1">
    <location>
        <begin position="279"/>
        <end position="297"/>
    </location>
</feature>
<proteinExistence type="predicted"/>
<organism evidence="2 3">
    <name type="scientific">Streptomyces xanthophaeus</name>
    <dbReference type="NCBI Taxonomy" id="67385"/>
    <lineage>
        <taxon>Bacteria</taxon>
        <taxon>Bacillati</taxon>
        <taxon>Actinomycetota</taxon>
        <taxon>Actinomycetes</taxon>
        <taxon>Kitasatosporales</taxon>
        <taxon>Streptomycetaceae</taxon>
        <taxon>Streptomyces</taxon>
    </lineage>
</organism>
<keyword evidence="1" id="KW-0472">Membrane</keyword>
<feature type="transmembrane region" description="Helical" evidence="1">
    <location>
        <begin position="149"/>
        <end position="168"/>
    </location>
</feature>
<feature type="transmembrane region" description="Helical" evidence="1">
    <location>
        <begin position="70"/>
        <end position="91"/>
    </location>
</feature>